<dbReference type="AlphaFoldDB" id="F4XPB1"/>
<gene>
    <name evidence="1" type="ORF">LYNGBM3L_28540</name>
</gene>
<dbReference type="EMBL" id="GL890843">
    <property type="protein sequence ID" value="EGJ33646.1"/>
    <property type="molecule type" value="Genomic_DNA"/>
</dbReference>
<sequence>MISYQLSAISSQLSALSYQLSVISLTQQWWVTGSNLTLATRRNMKAPLKHH</sequence>
<name>F4XPB1_9CYAN</name>
<proteinExistence type="predicted"/>
<accession>F4XPB1</accession>
<keyword evidence="2" id="KW-1185">Reference proteome</keyword>
<evidence type="ECO:0000313" key="1">
    <source>
        <dbReference type="EMBL" id="EGJ33646.1"/>
    </source>
</evidence>
<protein>
    <submittedName>
        <fullName evidence="1">Uncharacterized protein</fullName>
    </submittedName>
</protein>
<dbReference type="HOGENOM" id="CLU_3101010_0_0_3"/>
<reference evidence="2" key="1">
    <citation type="journal article" date="2011" name="Proc. Natl. Acad. Sci. U.S.A.">
        <title>Genomic insights into the physiology and ecology of the marine filamentous cyanobacterium Lyngbya majuscula.</title>
        <authorList>
            <person name="Jones A.C."/>
            <person name="Monroe E.A."/>
            <person name="Podell S."/>
            <person name="Hess W.R."/>
            <person name="Klages S."/>
            <person name="Esquenazi E."/>
            <person name="Niessen S."/>
            <person name="Hoover H."/>
            <person name="Rothmann M."/>
            <person name="Lasken R.S."/>
            <person name="Yates J.R.III."/>
            <person name="Reinhardt R."/>
            <person name="Kube M."/>
            <person name="Burkart M.D."/>
            <person name="Allen E.E."/>
            <person name="Dorrestein P.C."/>
            <person name="Gerwick W.H."/>
            <person name="Gerwick L."/>
        </authorList>
    </citation>
    <scope>NUCLEOTIDE SEQUENCE [LARGE SCALE GENOMIC DNA]</scope>
    <source>
        <strain evidence="2">3L</strain>
    </source>
</reference>
<evidence type="ECO:0000313" key="2">
    <source>
        <dbReference type="Proteomes" id="UP000003959"/>
    </source>
</evidence>
<dbReference type="Proteomes" id="UP000003959">
    <property type="component" value="Unassembled WGS sequence"/>
</dbReference>
<organism evidence="1 2">
    <name type="scientific">Moorena producens 3L</name>
    <dbReference type="NCBI Taxonomy" id="489825"/>
    <lineage>
        <taxon>Bacteria</taxon>
        <taxon>Bacillati</taxon>
        <taxon>Cyanobacteriota</taxon>
        <taxon>Cyanophyceae</taxon>
        <taxon>Coleofasciculales</taxon>
        <taxon>Coleofasciculaceae</taxon>
        <taxon>Moorena</taxon>
    </lineage>
</organism>